<keyword evidence="2" id="KW-1185">Reference proteome</keyword>
<dbReference type="EMBL" id="JANPWB010000008">
    <property type="protein sequence ID" value="KAJ1164453.1"/>
    <property type="molecule type" value="Genomic_DNA"/>
</dbReference>
<proteinExistence type="predicted"/>
<comment type="caution">
    <text evidence="1">The sequence shown here is derived from an EMBL/GenBank/DDBJ whole genome shotgun (WGS) entry which is preliminary data.</text>
</comment>
<evidence type="ECO:0000313" key="1">
    <source>
        <dbReference type="EMBL" id="KAJ1164453.1"/>
    </source>
</evidence>
<sequence>MWDRVAERPLVVLETRRDVELLSVPWLSWRCVGTLSLTHDPGPKLTCRSRDELVYIHLQCQAGSGTARGWKGKQAERQLPVEALANREAATKKALALLQTAVGLVLWSMENSGAATYKVDTCAEAGCGNVKL</sequence>
<reference evidence="1" key="1">
    <citation type="journal article" date="2022" name="bioRxiv">
        <title>Sequencing and chromosome-scale assembly of the giantPleurodeles waltlgenome.</title>
        <authorList>
            <person name="Brown T."/>
            <person name="Elewa A."/>
            <person name="Iarovenko S."/>
            <person name="Subramanian E."/>
            <person name="Araus A.J."/>
            <person name="Petzold A."/>
            <person name="Susuki M."/>
            <person name="Suzuki K.-i.T."/>
            <person name="Hayashi T."/>
            <person name="Toyoda A."/>
            <person name="Oliveira C."/>
            <person name="Osipova E."/>
            <person name="Leigh N.D."/>
            <person name="Simon A."/>
            <person name="Yun M.H."/>
        </authorList>
    </citation>
    <scope>NUCLEOTIDE SEQUENCE</scope>
    <source>
        <strain evidence="1">20211129_DDA</strain>
        <tissue evidence="1">Liver</tissue>
    </source>
</reference>
<gene>
    <name evidence="1" type="ORF">NDU88_004891</name>
</gene>
<dbReference type="Proteomes" id="UP001066276">
    <property type="component" value="Chromosome 4_2"/>
</dbReference>
<evidence type="ECO:0000313" key="2">
    <source>
        <dbReference type="Proteomes" id="UP001066276"/>
    </source>
</evidence>
<accession>A0AAV7SK42</accession>
<protein>
    <submittedName>
        <fullName evidence="1">Uncharacterized protein</fullName>
    </submittedName>
</protein>
<dbReference type="AlphaFoldDB" id="A0AAV7SK42"/>
<name>A0AAV7SK42_PLEWA</name>
<organism evidence="1 2">
    <name type="scientific">Pleurodeles waltl</name>
    <name type="common">Iberian ribbed newt</name>
    <dbReference type="NCBI Taxonomy" id="8319"/>
    <lineage>
        <taxon>Eukaryota</taxon>
        <taxon>Metazoa</taxon>
        <taxon>Chordata</taxon>
        <taxon>Craniata</taxon>
        <taxon>Vertebrata</taxon>
        <taxon>Euteleostomi</taxon>
        <taxon>Amphibia</taxon>
        <taxon>Batrachia</taxon>
        <taxon>Caudata</taxon>
        <taxon>Salamandroidea</taxon>
        <taxon>Salamandridae</taxon>
        <taxon>Pleurodelinae</taxon>
        <taxon>Pleurodeles</taxon>
    </lineage>
</organism>